<dbReference type="EMBL" id="CAKMRJ010005745">
    <property type="protein sequence ID" value="CAH1452649.1"/>
    <property type="molecule type" value="Genomic_DNA"/>
</dbReference>
<accession>A0AAU9PR93</accession>
<dbReference type="AlphaFoldDB" id="A0AAU9PR93"/>
<proteinExistence type="predicted"/>
<keyword evidence="3" id="KW-1185">Reference proteome</keyword>
<evidence type="ECO:0008006" key="4">
    <source>
        <dbReference type="Google" id="ProtNLM"/>
    </source>
</evidence>
<name>A0AAU9PR93_9ASTR</name>
<sequence>MTTNRLLTRRPPPYNPFNVAALLTEEFLHFYHRIGFSARLVNNRDMSTGDNHLDQGNEKNSSSKVRSKAIVWDFFEKIKGDDGLQKTRCTNCNKV</sequence>
<gene>
    <name evidence="2" type="ORF">LVIROSA_LOCUS37938</name>
</gene>
<evidence type="ECO:0000313" key="2">
    <source>
        <dbReference type="EMBL" id="CAH1452649.1"/>
    </source>
</evidence>
<evidence type="ECO:0000256" key="1">
    <source>
        <dbReference type="SAM" id="MobiDB-lite"/>
    </source>
</evidence>
<evidence type="ECO:0000313" key="3">
    <source>
        <dbReference type="Proteomes" id="UP001157418"/>
    </source>
</evidence>
<comment type="caution">
    <text evidence="2">The sequence shown here is derived from an EMBL/GenBank/DDBJ whole genome shotgun (WGS) entry which is preliminary data.</text>
</comment>
<feature type="region of interest" description="Disordered" evidence="1">
    <location>
        <begin position="45"/>
        <end position="64"/>
    </location>
</feature>
<dbReference type="Proteomes" id="UP001157418">
    <property type="component" value="Unassembled WGS sequence"/>
</dbReference>
<protein>
    <recommendedName>
        <fullName evidence="4">BED-type domain-containing protein</fullName>
    </recommendedName>
</protein>
<organism evidence="2 3">
    <name type="scientific">Lactuca virosa</name>
    <dbReference type="NCBI Taxonomy" id="75947"/>
    <lineage>
        <taxon>Eukaryota</taxon>
        <taxon>Viridiplantae</taxon>
        <taxon>Streptophyta</taxon>
        <taxon>Embryophyta</taxon>
        <taxon>Tracheophyta</taxon>
        <taxon>Spermatophyta</taxon>
        <taxon>Magnoliopsida</taxon>
        <taxon>eudicotyledons</taxon>
        <taxon>Gunneridae</taxon>
        <taxon>Pentapetalae</taxon>
        <taxon>asterids</taxon>
        <taxon>campanulids</taxon>
        <taxon>Asterales</taxon>
        <taxon>Asteraceae</taxon>
        <taxon>Cichorioideae</taxon>
        <taxon>Cichorieae</taxon>
        <taxon>Lactucinae</taxon>
        <taxon>Lactuca</taxon>
    </lineage>
</organism>
<reference evidence="2 3" key="1">
    <citation type="submission" date="2022-01" db="EMBL/GenBank/DDBJ databases">
        <authorList>
            <person name="Xiong W."/>
            <person name="Schranz E."/>
        </authorList>
    </citation>
    <scope>NUCLEOTIDE SEQUENCE [LARGE SCALE GENOMIC DNA]</scope>
</reference>